<sequence>MRVSELASIWISIQHLHSSFNYRATALVTCEYHLALAGAAIQVVTLVLVPFSLSWSFVPSIGPVESGAVALAVISTPLAVENALTNVSLNATVEAQGGAFGLTPSASGLA</sequence>
<dbReference type="HOGENOM" id="CLU_2165338_0_0_2"/>
<evidence type="ECO:0000313" key="1">
    <source>
        <dbReference type="EMBL" id="AGB34108.1"/>
    </source>
</evidence>
<protein>
    <submittedName>
        <fullName evidence="1">Uncharacterized protein</fullName>
    </submittedName>
</protein>
<keyword evidence="1" id="KW-0614">Plasmid</keyword>
<gene>
    <name evidence="1" type="ordered locus">Natpe_4416</name>
</gene>
<name>L0JTH0_NATP1</name>
<organism evidence="1 2">
    <name type="scientific">Natrinema pellirubrum (strain DSM 15624 / CIP 106293 / JCM 10476 / NCIMB 786 / 157)</name>
    <dbReference type="NCBI Taxonomy" id="797303"/>
    <lineage>
        <taxon>Archaea</taxon>
        <taxon>Methanobacteriati</taxon>
        <taxon>Methanobacteriota</taxon>
        <taxon>Stenosarchaea group</taxon>
        <taxon>Halobacteria</taxon>
        <taxon>Halobacteriales</taxon>
        <taxon>Natrialbaceae</taxon>
        <taxon>Natrinema</taxon>
    </lineage>
</organism>
<dbReference type="Proteomes" id="UP000010843">
    <property type="component" value="Plasmid pNATPE02"/>
</dbReference>
<dbReference type="EMBL" id="CP003374">
    <property type="protein sequence ID" value="AGB34108.1"/>
    <property type="molecule type" value="Genomic_DNA"/>
</dbReference>
<accession>L0JTH0</accession>
<evidence type="ECO:0000313" key="2">
    <source>
        <dbReference type="Proteomes" id="UP000010843"/>
    </source>
</evidence>
<dbReference type="KEGG" id="npe:Natpe_4416"/>
<proteinExistence type="predicted"/>
<reference evidence="2" key="1">
    <citation type="submission" date="2012-02" db="EMBL/GenBank/DDBJ databases">
        <title>Complete sequence of plasmid 2 of Natrinema pellirubrum DSM 15624.</title>
        <authorList>
            <person name="Lucas S."/>
            <person name="Han J."/>
            <person name="Lapidus A."/>
            <person name="Cheng J.-F."/>
            <person name="Goodwin L."/>
            <person name="Pitluck S."/>
            <person name="Peters L."/>
            <person name="Teshima H."/>
            <person name="Detter J.C."/>
            <person name="Han C."/>
            <person name="Tapia R."/>
            <person name="Land M."/>
            <person name="Hauser L."/>
            <person name="Kyrpides N."/>
            <person name="Ivanova N."/>
            <person name="Pagani I."/>
            <person name="Sproer C."/>
            <person name="Anderson I."/>
            <person name="Woyke T."/>
        </authorList>
    </citation>
    <scope>NUCLEOTIDE SEQUENCE [LARGE SCALE GENOMIC DNA]</scope>
    <source>
        <strain evidence="2">DSM 15624 / JCM 10476 / NCIMB 786</strain>
        <plasmid evidence="2">pNATPE02</plasmid>
    </source>
</reference>
<geneLocation type="plasmid" evidence="1 2">
    <name>pNATPE02</name>
</geneLocation>
<dbReference type="AlphaFoldDB" id="L0JTH0"/>